<dbReference type="AlphaFoldDB" id="A0A0C3C909"/>
<organism evidence="2 3">
    <name type="scientific">Hebeloma cylindrosporum</name>
    <dbReference type="NCBI Taxonomy" id="76867"/>
    <lineage>
        <taxon>Eukaryota</taxon>
        <taxon>Fungi</taxon>
        <taxon>Dikarya</taxon>
        <taxon>Basidiomycota</taxon>
        <taxon>Agaricomycotina</taxon>
        <taxon>Agaricomycetes</taxon>
        <taxon>Agaricomycetidae</taxon>
        <taxon>Agaricales</taxon>
        <taxon>Agaricineae</taxon>
        <taxon>Hymenogastraceae</taxon>
        <taxon>Hebeloma</taxon>
    </lineage>
</organism>
<feature type="compositionally biased region" description="Basic and acidic residues" evidence="1">
    <location>
        <begin position="92"/>
        <end position="119"/>
    </location>
</feature>
<dbReference type="Proteomes" id="UP000053424">
    <property type="component" value="Unassembled WGS sequence"/>
</dbReference>
<accession>A0A0C3C909</accession>
<keyword evidence="3" id="KW-1185">Reference proteome</keyword>
<feature type="region of interest" description="Disordered" evidence="1">
    <location>
        <begin position="1"/>
        <end position="119"/>
    </location>
</feature>
<feature type="compositionally biased region" description="Basic and acidic residues" evidence="1">
    <location>
        <begin position="1"/>
        <end position="29"/>
    </location>
</feature>
<proteinExistence type="predicted"/>
<reference evidence="2 3" key="1">
    <citation type="submission" date="2014-04" db="EMBL/GenBank/DDBJ databases">
        <authorList>
            <consortium name="DOE Joint Genome Institute"/>
            <person name="Kuo A."/>
            <person name="Gay G."/>
            <person name="Dore J."/>
            <person name="Kohler A."/>
            <person name="Nagy L.G."/>
            <person name="Floudas D."/>
            <person name="Copeland A."/>
            <person name="Barry K.W."/>
            <person name="Cichocki N."/>
            <person name="Veneault-Fourrey C."/>
            <person name="LaButti K."/>
            <person name="Lindquist E.A."/>
            <person name="Lipzen A."/>
            <person name="Lundell T."/>
            <person name="Morin E."/>
            <person name="Murat C."/>
            <person name="Sun H."/>
            <person name="Tunlid A."/>
            <person name="Henrissat B."/>
            <person name="Grigoriev I.V."/>
            <person name="Hibbett D.S."/>
            <person name="Martin F."/>
            <person name="Nordberg H.P."/>
            <person name="Cantor M.N."/>
            <person name="Hua S.X."/>
        </authorList>
    </citation>
    <scope>NUCLEOTIDE SEQUENCE [LARGE SCALE GENOMIC DNA]</scope>
    <source>
        <strain evidence="3">h7</strain>
    </source>
</reference>
<evidence type="ECO:0000313" key="3">
    <source>
        <dbReference type="Proteomes" id="UP000053424"/>
    </source>
</evidence>
<evidence type="ECO:0000313" key="2">
    <source>
        <dbReference type="EMBL" id="KIM45340.1"/>
    </source>
</evidence>
<gene>
    <name evidence="2" type="ORF">M413DRAFT_442016</name>
</gene>
<name>A0A0C3C909_HEBCY</name>
<dbReference type="HOGENOM" id="CLU_116414_1_0_1"/>
<feature type="compositionally biased region" description="Low complexity" evidence="1">
    <location>
        <begin position="35"/>
        <end position="45"/>
    </location>
</feature>
<reference evidence="3" key="2">
    <citation type="submission" date="2015-01" db="EMBL/GenBank/DDBJ databases">
        <title>Evolutionary Origins and Diversification of the Mycorrhizal Mutualists.</title>
        <authorList>
            <consortium name="DOE Joint Genome Institute"/>
            <consortium name="Mycorrhizal Genomics Consortium"/>
            <person name="Kohler A."/>
            <person name="Kuo A."/>
            <person name="Nagy L.G."/>
            <person name="Floudas D."/>
            <person name="Copeland A."/>
            <person name="Barry K.W."/>
            <person name="Cichocki N."/>
            <person name="Veneault-Fourrey C."/>
            <person name="LaButti K."/>
            <person name="Lindquist E.A."/>
            <person name="Lipzen A."/>
            <person name="Lundell T."/>
            <person name="Morin E."/>
            <person name="Murat C."/>
            <person name="Riley R."/>
            <person name="Ohm R."/>
            <person name="Sun H."/>
            <person name="Tunlid A."/>
            <person name="Henrissat B."/>
            <person name="Grigoriev I.V."/>
            <person name="Hibbett D.S."/>
            <person name="Martin F."/>
        </authorList>
    </citation>
    <scope>NUCLEOTIDE SEQUENCE [LARGE SCALE GENOMIC DNA]</scope>
    <source>
        <strain evidence="3">h7</strain>
    </source>
</reference>
<sequence>MPLLKTRPEHDASEEHSPQKNTNHDEAPVTRKKSIFPSKRSSRSQSPPPQSNASTMGSSGFLRRRRSSSRSSSDRESTGNNGGFLGMGRNKRLQDDPSIRGAREKVTDAENAEKEADRALNEARQRVRLARQHVEGLEREAIEDAKRAKAKQAEAKIVKKSAKHLGRHGN</sequence>
<evidence type="ECO:0000256" key="1">
    <source>
        <dbReference type="SAM" id="MobiDB-lite"/>
    </source>
</evidence>
<dbReference type="OrthoDB" id="3211582at2759"/>
<dbReference type="EMBL" id="KN831772">
    <property type="protein sequence ID" value="KIM45340.1"/>
    <property type="molecule type" value="Genomic_DNA"/>
</dbReference>
<protein>
    <submittedName>
        <fullName evidence="2">Uncharacterized protein</fullName>
    </submittedName>
</protein>